<dbReference type="GO" id="GO:0003677">
    <property type="term" value="F:DNA binding"/>
    <property type="evidence" value="ECO:0007669"/>
    <property type="project" value="UniProtKB-KW"/>
</dbReference>
<dbReference type="PROSITE" id="PS50930">
    <property type="entry name" value="HTH_LYTTR"/>
    <property type="match status" value="1"/>
</dbReference>
<evidence type="ECO:0000256" key="1">
    <source>
        <dbReference type="PROSITE-ProRule" id="PRU00169"/>
    </source>
</evidence>
<dbReference type="Gene3D" id="2.40.50.1020">
    <property type="entry name" value="LytTr DNA-binding domain"/>
    <property type="match status" value="1"/>
</dbReference>
<protein>
    <submittedName>
        <fullName evidence="4">DNA-binding response regulator</fullName>
    </submittedName>
</protein>
<organism evidence="4 5">
    <name type="scientific">Enterococcus florum</name>
    <dbReference type="NCBI Taxonomy" id="2480627"/>
    <lineage>
        <taxon>Bacteria</taxon>
        <taxon>Bacillati</taxon>
        <taxon>Bacillota</taxon>
        <taxon>Bacilli</taxon>
        <taxon>Lactobacillales</taxon>
        <taxon>Enterococcaceae</taxon>
        <taxon>Enterococcus</taxon>
    </lineage>
</organism>
<sequence length="240" mass="27736">MIKVAICEDEAHFRKLIKEMLIKMSILLDFEIQTRSFTMAEELLSSMENGEATYDLLILDIELDGCDGMTAARDLRENYDYDGQLVFLTSHAELMQDSFEVGTNQYLVKPVEYPEFERKLSPILKNVLNNNRRLTVELVAGGFQILPLKDIITIQSKTLGRKGGVVIQTESEQVEAFGKMTNLYEKLEKYHFFRVHKQTIVNLEKIKTFDGEEITTTNRQTIKVSRNMKRQLKEKIMGIL</sequence>
<comment type="caution">
    <text evidence="4">The sequence shown here is derived from an EMBL/GenBank/DDBJ whole genome shotgun (WGS) entry which is preliminary data.</text>
</comment>
<dbReference type="RefSeq" id="WP_146622319.1">
    <property type="nucleotide sequence ID" value="NZ_BJCC01000013.1"/>
</dbReference>
<dbReference type="SMART" id="SM00448">
    <property type="entry name" value="REC"/>
    <property type="match status" value="1"/>
</dbReference>
<dbReference type="Proteomes" id="UP000290567">
    <property type="component" value="Unassembled WGS sequence"/>
</dbReference>
<proteinExistence type="predicted"/>
<evidence type="ECO:0000259" key="3">
    <source>
        <dbReference type="PROSITE" id="PS50930"/>
    </source>
</evidence>
<dbReference type="OrthoDB" id="3190595at2"/>
<feature type="domain" description="HTH LytTR-type" evidence="3">
    <location>
        <begin position="134"/>
        <end position="238"/>
    </location>
</feature>
<dbReference type="Pfam" id="PF04397">
    <property type="entry name" value="LytTR"/>
    <property type="match status" value="1"/>
</dbReference>
<dbReference type="AlphaFoldDB" id="A0A4P5PBN6"/>
<dbReference type="Pfam" id="PF00072">
    <property type="entry name" value="Response_reg"/>
    <property type="match status" value="1"/>
</dbReference>
<feature type="domain" description="Response regulatory" evidence="2">
    <location>
        <begin position="3"/>
        <end position="124"/>
    </location>
</feature>
<dbReference type="InterPro" id="IPR007492">
    <property type="entry name" value="LytTR_DNA-bd_dom"/>
</dbReference>
<gene>
    <name evidence="4" type="primary">rgbR</name>
    <name evidence="4" type="ORF">NRIC_17750</name>
</gene>
<evidence type="ECO:0000313" key="4">
    <source>
        <dbReference type="EMBL" id="GCF93884.1"/>
    </source>
</evidence>
<dbReference type="PROSITE" id="PS50110">
    <property type="entry name" value="RESPONSE_REGULATORY"/>
    <property type="match status" value="1"/>
</dbReference>
<keyword evidence="4" id="KW-0238">DNA-binding</keyword>
<accession>A0A4P5PBN6</accession>
<evidence type="ECO:0000313" key="5">
    <source>
        <dbReference type="Proteomes" id="UP000290567"/>
    </source>
</evidence>
<feature type="modified residue" description="4-aspartylphosphate" evidence="1">
    <location>
        <position position="60"/>
    </location>
</feature>
<evidence type="ECO:0000259" key="2">
    <source>
        <dbReference type="PROSITE" id="PS50110"/>
    </source>
</evidence>
<dbReference type="SUPFAM" id="SSF52172">
    <property type="entry name" value="CheY-like"/>
    <property type="match status" value="1"/>
</dbReference>
<dbReference type="GO" id="GO:0000156">
    <property type="term" value="F:phosphorelay response regulator activity"/>
    <property type="evidence" value="ECO:0007669"/>
    <property type="project" value="InterPro"/>
</dbReference>
<dbReference type="SMART" id="SM00850">
    <property type="entry name" value="LytTR"/>
    <property type="match status" value="1"/>
</dbReference>
<dbReference type="Gene3D" id="3.40.50.2300">
    <property type="match status" value="1"/>
</dbReference>
<dbReference type="PANTHER" id="PTHR37299">
    <property type="entry name" value="TRANSCRIPTIONAL REGULATOR-RELATED"/>
    <property type="match status" value="1"/>
</dbReference>
<name>A0A4P5PBN6_9ENTE</name>
<reference evidence="5" key="1">
    <citation type="submission" date="2019-02" db="EMBL/GenBank/DDBJ databases">
        <title>Draft genome sequence of Enterococcus sp. Gos25-1.</title>
        <authorList>
            <person name="Tanaka N."/>
            <person name="Shiwa Y."/>
            <person name="Fujita N."/>
        </authorList>
    </citation>
    <scope>NUCLEOTIDE SEQUENCE [LARGE SCALE GENOMIC DNA]</scope>
    <source>
        <strain evidence="5">Gos25-1</strain>
    </source>
</reference>
<keyword evidence="1" id="KW-0597">Phosphoprotein</keyword>
<dbReference type="EMBL" id="BJCC01000013">
    <property type="protein sequence ID" value="GCF93884.1"/>
    <property type="molecule type" value="Genomic_DNA"/>
</dbReference>
<dbReference type="InterPro" id="IPR046947">
    <property type="entry name" value="LytR-like"/>
</dbReference>
<keyword evidence="5" id="KW-1185">Reference proteome</keyword>
<dbReference type="InterPro" id="IPR001789">
    <property type="entry name" value="Sig_transdc_resp-reg_receiver"/>
</dbReference>
<dbReference type="InterPro" id="IPR011006">
    <property type="entry name" value="CheY-like_superfamily"/>
</dbReference>
<dbReference type="PANTHER" id="PTHR37299:SF1">
    <property type="entry name" value="STAGE 0 SPORULATION PROTEIN A HOMOLOG"/>
    <property type="match status" value="1"/>
</dbReference>